<evidence type="ECO:0000256" key="3">
    <source>
        <dbReference type="HAMAP-Rule" id="MF_01384"/>
    </source>
</evidence>
<dbReference type="AlphaFoldDB" id="A0AAN4ZZM7"/>
<evidence type="ECO:0000256" key="1">
    <source>
        <dbReference type="ARBA" id="ARBA00007177"/>
    </source>
</evidence>
<sequence length="274" mass="28683">MFDAPHPLSSLQRTRGRACVGLGAGARIMELSQEGAAKVFLPRSHGPWPEAVFLNTSGGLTGGDRLAYQVTLAEGARAVATTQTAERAYASAGGWAELEVALRLGPGAALDWLPQETILFNRSALRRRTVADLSADARLLICEMVVLGRAAMGEVLAELELRDWREVRRDGRPVLVEPLRLAAGSLAGGSALIGGARAFATVALIAPGAEDALAAVRAALGPTDGGDGVEAAASGWDGKCVVRLRAADALPLKRAVAKVLKAMRGRALPRVWQI</sequence>
<comment type="function">
    <text evidence="3">Required for maturation of urease via the functional incorporation of the urease nickel metallocenter.</text>
</comment>
<dbReference type="HAMAP" id="MF_01384">
    <property type="entry name" value="UreD"/>
    <property type="match status" value="1"/>
</dbReference>
<evidence type="ECO:0000313" key="7">
    <source>
        <dbReference type="Proteomes" id="UP000634647"/>
    </source>
</evidence>
<protein>
    <recommendedName>
        <fullName evidence="3">Urease accessory protein UreD</fullName>
    </recommendedName>
</protein>
<name>A0AAN4ZZM7_9RHOB</name>
<gene>
    <name evidence="3 4" type="primary">ureD</name>
    <name evidence="4" type="ORF">GCM10008024_22620</name>
    <name evidence="5" type="ORF">SAMN05444006_13423</name>
</gene>
<comment type="subunit">
    <text evidence="3">UreD, UreF and UreG form a complex that acts as a GTP-hydrolysis-dependent molecular chaperone, activating the urease apoprotein by helping to assemble the nickel containing metallocenter of UreC. The UreE protein probably delivers the nickel.</text>
</comment>
<keyword evidence="3" id="KW-0996">Nickel insertion</keyword>
<dbReference type="Proteomes" id="UP000199541">
    <property type="component" value="Unassembled WGS sequence"/>
</dbReference>
<comment type="similarity">
    <text evidence="1 3">Belongs to the UreD family.</text>
</comment>
<dbReference type="GO" id="GO:0005737">
    <property type="term" value="C:cytoplasm"/>
    <property type="evidence" value="ECO:0007669"/>
    <property type="project" value="UniProtKB-SubCell"/>
</dbReference>
<keyword evidence="3" id="KW-0963">Cytoplasm</keyword>
<dbReference type="EMBL" id="FNOB01000034">
    <property type="protein sequence ID" value="SDX85697.1"/>
    <property type="molecule type" value="Genomic_DNA"/>
</dbReference>
<reference evidence="4" key="1">
    <citation type="journal article" date="2014" name="Int. J. Syst. Evol. Microbiol.">
        <title>Complete genome sequence of Corynebacterium casei LMG S-19264T (=DSM 44701T), isolated from a smear-ripened cheese.</title>
        <authorList>
            <consortium name="US DOE Joint Genome Institute (JGI-PGF)"/>
            <person name="Walter F."/>
            <person name="Albersmeier A."/>
            <person name="Kalinowski J."/>
            <person name="Ruckert C."/>
        </authorList>
    </citation>
    <scope>NUCLEOTIDE SEQUENCE</scope>
    <source>
        <strain evidence="4">CGMCC 1.10859</strain>
    </source>
</reference>
<dbReference type="InterPro" id="IPR002669">
    <property type="entry name" value="UreD"/>
</dbReference>
<dbReference type="PANTHER" id="PTHR33643:SF1">
    <property type="entry name" value="UREASE ACCESSORY PROTEIN D"/>
    <property type="match status" value="1"/>
</dbReference>
<reference evidence="5 6" key="2">
    <citation type="submission" date="2016-10" db="EMBL/GenBank/DDBJ databases">
        <authorList>
            <person name="Varghese N."/>
            <person name="Submissions S."/>
        </authorList>
    </citation>
    <scope>NUCLEOTIDE SEQUENCE [LARGE SCALE GENOMIC DNA]</scope>
    <source>
        <strain evidence="5 6">DSM 24802</strain>
    </source>
</reference>
<evidence type="ECO:0000313" key="5">
    <source>
        <dbReference type="EMBL" id="SDX85697.1"/>
    </source>
</evidence>
<evidence type="ECO:0000313" key="6">
    <source>
        <dbReference type="Proteomes" id="UP000199541"/>
    </source>
</evidence>
<comment type="caution">
    <text evidence="4">The sequence shown here is derived from an EMBL/GenBank/DDBJ whole genome shotgun (WGS) entry which is preliminary data.</text>
</comment>
<proteinExistence type="inferred from homology"/>
<dbReference type="EMBL" id="BNAB01000009">
    <property type="protein sequence ID" value="GHE02580.1"/>
    <property type="molecule type" value="Genomic_DNA"/>
</dbReference>
<organism evidence="4 7">
    <name type="scientific">Allgaiera indica</name>
    <dbReference type="NCBI Taxonomy" id="765699"/>
    <lineage>
        <taxon>Bacteria</taxon>
        <taxon>Pseudomonadati</taxon>
        <taxon>Pseudomonadota</taxon>
        <taxon>Alphaproteobacteria</taxon>
        <taxon>Rhodobacterales</taxon>
        <taxon>Paracoccaceae</taxon>
        <taxon>Allgaiera</taxon>
    </lineage>
</organism>
<keyword evidence="6" id="KW-1185">Reference proteome</keyword>
<reference evidence="4" key="3">
    <citation type="submission" date="2023-06" db="EMBL/GenBank/DDBJ databases">
        <authorList>
            <person name="Sun Q."/>
            <person name="Zhou Y."/>
        </authorList>
    </citation>
    <scope>NUCLEOTIDE SEQUENCE</scope>
    <source>
        <strain evidence="4">CGMCC 1.10859</strain>
    </source>
</reference>
<dbReference type="RefSeq" id="WP_035839966.1">
    <property type="nucleotide sequence ID" value="NZ_BNAB01000009.1"/>
</dbReference>
<comment type="subcellular location">
    <subcellularLocation>
        <location evidence="3">Cytoplasm</location>
    </subcellularLocation>
</comment>
<evidence type="ECO:0000256" key="2">
    <source>
        <dbReference type="ARBA" id="ARBA00023186"/>
    </source>
</evidence>
<accession>A0AAN4ZZM7</accession>
<evidence type="ECO:0000313" key="4">
    <source>
        <dbReference type="EMBL" id="GHE02580.1"/>
    </source>
</evidence>
<keyword evidence="2 3" id="KW-0143">Chaperone</keyword>
<dbReference type="Proteomes" id="UP000634647">
    <property type="component" value="Unassembled WGS sequence"/>
</dbReference>
<dbReference type="Pfam" id="PF01774">
    <property type="entry name" value="UreD"/>
    <property type="match status" value="1"/>
</dbReference>
<dbReference type="GO" id="GO:0016151">
    <property type="term" value="F:nickel cation binding"/>
    <property type="evidence" value="ECO:0007669"/>
    <property type="project" value="UniProtKB-UniRule"/>
</dbReference>
<dbReference type="PANTHER" id="PTHR33643">
    <property type="entry name" value="UREASE ACCESSORY PROTEIN D"/>
    <property type="match status" value="1"/>
</dbReference>